<dbReference type="RefSeq" id="WP_101178069.1">
    <property type="nucleotide sequence ID" value="NZ_PISE01000034.1"/>
</dbReference>
<name>A0A2N0YZT3_9BACI</name>
<evidence type="ECO:0000313" key="2">
    <source>
        <dbReference type="EMBL" id="PKG22772.1"/>
    </source>
</evidence>
<organism evidence="2 3">
    <name type="scientific">Niallia nealsonii</name>
    <dbReference type="NCBI Taxonomy" id="115979"/>
    <lineage>
        <taxon>Bacteria</taxon>
        <taxon>Bacillati</taxon>
        <taxon>Bacillota</taxon>
        <taxon>Bacilli</taxon>
        <taxon>Bacillales</taxon>
        <taxon>Bacillaceae</taxon>
        <taxon>Niallia</taxon>
    </lineage>
</organism>
<keyword evidence="3" id="KW-1185">Reference proteome</keyword>
<gene>
    <name evidence="2" type="ORF">CWS01_15325</name>
</gene>
<dbReference type="OrthoDB" id="2972281at2"/>
<protein>
    <submittedName>
        <fullName evidence="2">Fur-regulated basic protein FbpA</fullName>
    </submittedName>
</protein>
<accession>A0A2N0YZT3</accession>
<feature type="region of interest" description="Disordered" evidence="1">
    <location>
        <begin position="49"/>
        <end position="69"/>
    </location>
</feature>
<dbReference type="InterPro" id="IPR025072">
    <property type="entry name" value="Fur_reg_FbpA"/>
</dbReference>
<evidence type="ECO:0000256" key="1">
    <source>
        <dbReference type="SAM" id="MobiDB-lite"/>
    </source>
</evidence>
<dbReference type="EMBL" id="PISE01000034">
    <property type="protein sequence ID" value="PKG22772.1"/>
    <property type="molecule type" value="Genomic_DNA"/>
</dbReference>
<evidence type="ECO:0000313" key="3">
    <source>
        <dbReference type="Proteomes" id="UP000233375"/>
    </source>
</evidence>
<comment type="caution">
    <text evidence="2">The sequence shown here is derived from an EMBL/GenBank/DDBJ whole genome shotgun (WGS) entry which is preliminary data.</text>
</comment>
<dbReference type="Pfam" id="PF13076">
    <property type="entry name" value="Fur_reg_FbpA"/>
    <property type="match status" value="1"/>
</dbReference>
<dbReference type="AlphaFoldDB" id="A0A2N0YZT3"/>
<dbReference type="Proteomes" id="UP000233375">
    <property type="component" value="Unassembled WGS sequence"/>
</dbReference>
<sequence>MDEKVRKEKEKRKECLINKLLALKVYKKDDKHLYDLSLQELEQEFNKRVDKAHPHSDMGSLHWINKKGS</sequence>
<proteinExistence type="predicted"/>
<reference evidence="2 3" key="1">
    <citation type="journal article" date="2003" name="Int. J. Syst. Evol. Microbiol.">
        <title>Bacillus nealsonii sp. nov., isolated from a spacecraft-assembly facility, whose spores are gamma-radiation resistant.</title>
        <authorList>
            <person name="Venkateswaran K."/>
            <person name="Kempf M."/>
            <person name="Chen F."/>
            <person name="Satomi M."/>
            <person name="Nicholson W."/>
            <person name="Kern R."/>
        </authorList>
    </citation>
    <scope>NUCLEOTIDE SEQUENCE [LARGE SCALE GENOMIC DNA]</scope>
    <source>
        <strain evidence="2 3">FO-92</strain>
    </source>
</reference>